<dbReference type="Proteomes" id="UP000324611">
    <property type="component" value="Unassembled WGS sequence"/>
</dbReference>
<name>A0A5B2VGL5_9BACT</name>
<keyword evidence="5" id="KW-1185">Reference proteome</keyword>
<dbReference type="PANTHER" id="PTHR42796">
    <property type="entry name" value="FUMARYLACETOACETATE HYDROLASE DOMAIN-CONTAINING PROTEIN 2A-RELATED"/>
    <property type="match status" value="1"/>
</dbReference>
<dbReference type="GO" id="GO:0046872">
    <property type="term" value="F:metal ion binding"/>
    <property type="evidence" value="ECO:0007669"/>
    <property type="project" value="UniProtKB-KW"/>
</dbReference>
<feature type="domain" description="Fumarylacetoacetase-like C-terminal" evidence="3">
    <location>
        <begin position="105"/>
        <end position="279"/>
    </location>
</feature>
<dbReference type="InterPro" id="IPR011234">
    <property type="entry name" value="Fumarylacetoacetase-like_C"/>
</dbReference>
<reference evidence="4 5" key="2">
    <citation type="submission" date="2019-09" db="EMBL/GenBank/DDBJ databases">
        <authorList>
            <person name="Jin C."/>
        </authorList>
    </citation>
    <scope>NUCLEOTIDE SEQUENCE [LARGE SCALE GENOMIC DNA]</scope>
    <source>
        <strain evidence="4 5">BN140078</strain>
    </source>
</reference>
<dbReference type="EMBL" id="VUOC01000004">
    <property type="protein sequence ID" value="KAA2238713.1"/>
    <property type="molecule type" value="Genomic_DNA"/>
</dbReference>
<gene>
    <name evidence="4" type="ORF">F0L74_21075</name>
</gene>
<organism evidence="4 5">
    <name type="scientific">Chitinophaga agrisoli</name>
    <dbReference type="NCBI Taxonomy" id="2607653"/>
    <lineage>
        <taxon>Bacteria</taxon>
        <taxon>Pseudomonadati</taxon>
        <taxon>Bacteroidota</taxon>
        <taxon>Chitinophagia</taxon>
        <taxon>Chitinophagales</taxon>
        <taxon>Chitinophagaceae</taxon>
        <taxon>Chitinophaga</taxon>
    </lineage>
</organism>
<dbReference type="InterPro" id="IPR036663">
    <property type="entry name" value="Fumarylacetoacetase_C_sf"/>
</dbReference>
<proteinExistence type="inferred from homology"/>
<dbReference type="GO" id="GO:0044281">
    <property type="term" value="P:small molecule metabolic process"/>
    <property type="evidence" value="ECO:0007669"/>
    <property type="project" value="UniProtKB-ARBA"/>
</dbReference>
<comment type="caution">
    <text evidence="4">The sequence shown here is derived from an EMBL/GenBank/DDBJ whole genome shotgun (WGS) entry which is preliminary data.</text>
</comment>
<evidence type="ECO:0000313" key="5">
    <source>
        <dbReference type="Proteomes" id="UP000324611"/>
    </source>
</evidence>
<protein>
    <submittedName>
        <fullName evidence="4">2-hydroxyhepta-2,4-diene-1,7-dioate isomerase</fullName>
    </submittedName>
</protein>
<evidence type="ECO:0000259" key="3">
    <source>
        <dbReference type="Pfam" id="PF01557"/>
    </source>
</evidence>
<dbReference type="RefSeq" id="WP_149839892.1">
    <property type="nucleotide sequence ID" value="NZ_VUOC01000004.1"/>
</dbReference>
<dbReference type="SUPFAM" id="SSF56529">
    <property type="entry name" value="FAH"/>
    <property type="match status" value="1"/>
</dbReference>
<dbReference type="GO" id="GO:0016853">
    <property type="term" value="F:isomerase activity"/>
    <property type="evidence" value="ECO:0007669"/>
    <property type="project" value="UniProtKB-KW"/>
</dbReference>
<keyword evidence="4" id="KW-0413">Isomerase</keyword>
<dbReference type="AlphaFoldDB" id="A0A5B2VGL5"/>
<dbReference type="Pfam" id="PF01557">
    <property type="entry name" value="FAA_hydrolase"/>
    <property type="match status" value="1"/>
</dbReference>
<accession>A0A5B2VGL5</accession>
<dbReference type="InterPro" id="IPR051121">
    <property type="entry name" value="FAH"/>
</dbReference>
<sequence>MEYFLLYNTTDGVFAFYRDRYTHIEQDWDALVNTPHLFKHLQAAVEGQPAAKDVETAIRQHLLPPIGLQEIWAAGVTYYRSRVARMEESEDSGGATFYDLVYEAERPELFFKSTARRAVGHGHNVHIRKDSTWDVPEPELTLFINNTGAIQGYTIGNDMSSRSIEGENPLYLPQAKVYERSAAIGPCLMVPENPIASDTLIQMQIFRAGEQQYKDAVPISQMKRTHEELAEFLFRECSFPDGCYLMTGTCLVPDSGFTLQEGDVVEITIEPIGKLINTVAVKR</sequence>
<keyword evidence="2" id="KW-0479">Metal-binding</keyword>
<dbReference type="Gene3D" id="3.90.850.10">
    <property type="entry name" value="Fumarylacetoacetase-like, C-terminal domain"/>
    <property type="match status" value="1"/>
</dbReference>
<evidence type="ECO:0000256" key="2">
    <source>
        <dbReference type="ARBA" id="ARBA00022723"/>
    </source>
</evidence>
<comment type="similarity">
    <text evidence="1">Belongs to the FAH family.</text>
</comment>
<evidence type="ECO:0000256" key="1">
    <source>
        <dbReference type="ARBA" id="ARBA00010211"/>
    </source>
</evidence>
<dbReference type="PANTHER" id="PTHR42796:SF7">
    <property type="entry name" value="2-DEHYDRO-3-DEOXY-D-ARABINONATE DEHYDRATASE"/>
    <property type="match status" value="1"/>
</dbReference>
<evidence type="ECO:0000313" key="4">
    <source>
        <dbReference type="EMBL" id="KAA2238713.1"/>
    </source>
</evidence>
<reference evidence="4 5" key="1">
    <citation type="submission" date="2019-09" db="EMBL/GenBank/DDBJ databases">
        <title>Chitinophaga ginsengihumi sp. nov., isolated from soil of ginseng rhizosphere.</title>
        <authorList>
            <person name="Lee J."/>
        </authorList>
    </citation>
    <scope>NUCLEOTIDE SEQUENCE [LARGE SCALE GENOMIC DNA]</scope>
    <source>
        <strain evidence="4 5">BN140078</strain>
    </source>
</reference>